<feature type="compositionally biased region" description="Basic and acidic residues" evidence="1">
    <location>
        <begin position="50"/>
        <end position="72"/>
    </location>
</feature>
<sequence length="117" mass="12783">MIWVIGRLGLTQHSTVAVLPVCRVPTDENEKPRRWKGALPELVTVTALTEGRRQSCKEPEPTSQGDLKEEPSSRAVGSDFRTARKVAGEGDRSERGVTRVCGVGLRQTSRAGKRAKS</sequence>
<feature type="compositionally biased region" description="Basic and acidic residues" evidence="1">
    <location>
        <begin position="86"/>
        <end position="97"/>
    </location>
</feature>
<name>A0A7C8ZXI5_OPUST</name>
<organism evidence="2">
    <name type="scientific">Opuntia streptacantha</name>
    <name type="common">Prickly pear cactus</name>
    <name type="synonym">Opuntia cardona</name>
    <dbReference type="NCBI Taxonomy" id="393608"/>
    <lineage>
        <taxon>Eukaryota</taxon>
        <taxon>Viridiplantae</taxon>
        <taxon>Streptophyta</taxon>
        <taxon>Embryophyta</taxon>
        <taxon>Tracheophyta</taxon>
        <taxon>Spermatophyta</taxon>
        <taxon>Magnoliopsida</taxon>
        <taxon>eudicotyledons</taxon>
        <taxon>Gunneridae</taxon>
        <taxon>Pentapetalae</taxon>
        <taxon>Caryophyllales</taxon>
        <taxon>Cactineae</taxon>
        <taxon>Cactaceae</taxon>
        <taxon>Opuntioideae</taxon>
        <taxon>Opuntia</taxon>
    </lineage>
</organism>
<dbReference type="AlphaFoldDB" id="A0A7C8ZXI5"/>
<proteinExistence type="predicted"/>
<feature type="region of interest" description="Disordered" evidence="1">
    <location>
        <begin position="49"/>
        <end position="117"/>
    </location>
</feature>
<evidence type="ECO:0000313" key="2">
    <source>
        <dbReference type="EMBL" id="MBA4653874.1"/>
    </source>
</evidence>
<dbReference type="EMBL" id="GISG01181167">
    <property type="protein sequence ID" value="MBA4653874.1"/>
    <property type="molecule type" value="Transcribed_RNA"/>
</dbReference>
<reference evidence="2" key="2">
    <citation type="submission" date="2020-07" db="EMBL/GenBank/DDBJ databases">
        <authorList>
            <person name="Vera ALvarez R."/>
            <person name="Arias-Moreno D.M."/>
            <person name="Jimenez-Jacinto V."/>
            <person name="Jimenez-Bremont J.F."/>
            <person name="Swaminathan K."/>
            <person name="Moose S.P."/>
            <person name="Guerrero-Gonzalez M.L."/>
            <person name="Marino-Ramirez L."/>
            <person name="Landsman D."/>
            <person name="Rodriguez-Kessler M."/>
            <person name="Delgado-Sanchez P."/>
        </authorList>
    </citation>
    <scope>NUCLEOTIDE SEQUENCE</scope>
    <source>
        <tissue evidence="2">Cladode</tissue>
    </source>
</reference>
<reference evidence="2" key="1">
    <citation type="journal article" date="2013" name="J. Plant Res.">
        <title>Effect of fungi and light on seed germination of three Opuntia species from semiarid lands of central Mexico.</title>
        <authorList>
            <person name="Delgado-Sanchez P."/>
            <person name="Jimenez-Bremont J.F."/>
            <person name="Guerrero-Gonzalez Mde L."/>
            <person name="Flores J."/>
        </authorList>
    </citation>
    <scope>NUCLEOTIDE SEQUENCE</scope>
    <source>
        <tissue evidence="2">Cladode</tissue>
    </source>
</reference>
<evidence type="ECO:0000256" key="1">
    <source>
        <dbReference type="SAM" id="MobiDB-lite"/>
    </source>
</evidence>
<protein>
    <submittedName>
        <fullName evidence="2">Uncharacterized protein</fullName>
    </submittedName>
</protein>
<accession>A0A7C8ZXI5</accession>